<dbReference type="OrthoDB" id="427147at2759"/>
<dbReference type="EMBL" id="LSRX01002085">
    <property type="protein sequence ID" value="OLP76257.1"/>
    <property type="molecule type" value="Genomic_DNA"/>
</dbReference>
<dbReference type="Pfam" id="PF13489">
    <property type="entry name" value="Methyltransf_23"/>
    <property type="match status" value="1"/>
</dbReference>
<gene>
    <name evidence="2" type="ORF">AK812_SmicGene43835</name>
</gene>
<feature type="compositionally biased region" description="Basic and acidic residues" evidence="1">
    <location>
        <begin position="1529"/>
        <end position="1552"/>
    </location>
</feature>
<accession>A0A1Q9BZZ9</accession>
<evidence type="ECO:0008006" key="4">
    <source>
        <dbReference type="Google" id="ProtNLM"/>
    </source>
</evidence>
<feature type="non-terminal residue" evidence="2">
    <location>
        <position position="1566"/>
    </location>
</feature>
<dbReference type="Gene3D" id="3.40.50.150">
    <property type="entry name" value="Vaccinia Virus protein VP39"/>
    <property type="match status" value="1"/>
</dbReference>
<protein>
    <recommendedName>
        <fullName evidence="4">Methyltransferase domain-containing protein</fullName>
    </recommendedName>
</protein>
<feature type="region of interest" description="Disordered" evidence="1">
    <location>
        <begin position="1240"/>
        <end position="1276"/>
    </location>
</feature>
<dbReference type="Proteomes" id="UP000186817">
    <property type="component" value="Unassembled WGS sequence"/>
</dbReference>
<organism evidence="2 3">
    <name type="scientific">Symbiodinium microadriaticum</name>
    <name type="common">Dinoflagellate</name>
    <name type="synonym">Zooxanthella microadriatica</name>
    <dbReference type="NCBI Taxonomy" id="2951"/>
    <lineage>
        <taxon>Eukaryota</taxon>
        <taxon>Sar</taxon>
        <taxon>Alveolata</taxon>
        <taxon>Dinophyceae</taxon>
        <taxon>Suessiales</taxon>
        <taxon>Symbiodiniaceae</taxon>
        <taxon>Symbiodinium</taxon>
    </lineage>
</organism>
<keyword evidence="3" id="KW-1185">Reference proteome</keyword>
<sequence length="1566" mass="175637">MPRRVRRAPASRVRAARCAARLEPAEAAMVPWSLLWRWISWAAACRAWDSTWLLQEHLKWESLVAVADASLREEAELQSQRRLLELKEHLVQTASQVWALASPRQLLQQMHEKAWPEGAELLEAAAEPLDLQKLGEVLVALRVRIDRLVADWAEMQLALRDWRSEAERQARHLPINHGILLKQSQVLHRMLSLLPHFDQCLRNCIERVRRPADEYYSARLYLQGSPIAASQPLKSVFTGEPNLLSSEVEEAEVLALSDRLSASAGDSVHSVDSVDWCDGARELYAVQGADPCEALAGTAASVLAEVHGWQASRAFLARVRRFQFSTAPNISRLEALVGLLAKAGHCAVERTHDETTTPTLNESVIAASAAASELHALGEDDQRSLREERQLLTRGAAKSLEILRATRPFAEFRGFTGLLRRVLMVEFLCHISFEEASTWAFRVRSRGNALQLRLSEASQALSSLHRALQDLPSYRLLSFQEIHATGHWGKTSSGAGSSAAATEPLTGRFLAFLSRLRTTGRHVRPAALLDIGCGWGEWLPTALRAATRTGWLRGKVWYQGLDIARRPIRHLQRDFQQESDFSGVRFRFAALDACADVLPSFSRPYSVVVVRHVFQHLSIKDALDLLMNLKRLKPPPRFLLLSSWRRKENRDLDDFGGSSAFSFVSPTPSERFRGYDLRRAPFWLRPLAAWPEIDGEMLVLQGRALRALRARRASGSRWFRVIVAFLSSARLGEAICTEMVAGQGGLLLCMLPLLSCGLTDARRVRAGCTERGILDEIQELLGTERAQAIGSRAPFMEEVLRHSFEALPKTGRGRVGAAVANHALHRLFLQVHSWQMKDLRPVAGAWHEHSPTTALKRAPAKLHDAFDQKLQQHGLSLNELSVLAATIEQLVRDEADLLLNVSYQAAGVYTRYQGLEASAAKEVMEYYMSSYILGTESSALELTASDLQALHQNIGSYPRWKEVQELLEEATAEVAGKGAELLHFQTMSSILLITSDRFARLEEKECQALKRQLVAMEERPGRVLLGDFYRPALDQGTLEFTESAEFLRQQGALDESDQEARVIVPNYMMADSNCLASSEYYSVCCSDPCEEIMDQLESSLRAPSASPTAMLNAVQALRSGLSLEGELSERLSEVAAQHSGEVPLHGRLFAQWLHHAFPRDCPFPHVSGTVRQSLTQFQEERHERAAFAEYDEMKEIVNLQLCAASYWLVAMEAASLLAAPFRPCPAVKRRERVVAEHLVMPPSSSTPSGSAIQGGQSGSGAAWRDREPPPVFDGRQPDKSFPKWLKELDLWKFETEIPKEKWGVKVWRQLEGSARAVADSLTFEELACEKGLDNLLKVLKEHYEPHLEVSLPKAFEDAIYGDVRSSKESFGDYVIRMEKSIKELERQGVTLHDIVVGYVMFRHANLSDVQESQMLTWGAGKYDRKTVVANLRRLEKGVFDVKRRSTHYLMEDGDPPPDETEGHAEVFHQEDETAESDLDEEYIYIGEDDLQDVYEEEHVMEALATYQDIRRSLRDQKNNRGFYPSGKGGKRDFSKGKGKGGDRPRPMLDIKGAHKPPMKFGGKGTK</sequence>
<evidence type="ECO:0000313" key="2">
    <source>
        <dbReference type="EMBL" id="OLP76257.1"/>
    </source>
</evidence>
<name>A0A1Q9BZZ9_SYMMI</name>
<feature type="compositionally biased region" description="Low complexity" evidence="1">
    <location>
        <begin position="1248"/>
        <end position="1262"/>
    </location>
</feature>
<dbReference type="CDD" id="cd02440">
    <property type="entry name" value="AdoMet_MTases"/>
    <property type="match status" value="1"/>
</dbReference>
<feature type="region of interest" description="Disordered" evidence="1">
    <location>
        <begin position="1516"/>
        <end position="1566"/>
    </location>
</feature>
<comment type="caution">
    <text evidence="2">The sequence shown here is derived from an EMBL/GenBank/DDBJ whole genome shotgun (WGS) entry which is preliminary data.</text>
</comment>
<dbReference type="InterPro" id="IPR029063">
    <property type="entry name" value="SAM-dependent_MTases_sf"/>
</dbReference>
<evidence type="ECO:0000313" key="3">
    <source>
        <dbReference type="Proteomes" id="UP000186817"/>
    </source>
</evidence>
<dbReference type="SUPFAM" id="SSF53335">
    <property type="entry name" value="S-adenosyl-L-methionine-dependent methyltransferases"/>
    <property type="match status" value="1"/>
</dbReference>
<reference evidence="2 3" key="1">
    <citation type="submission" date="2016-02" db="EMBL/GenBank/DDBJ databases">
        <title>Genome analysis of coral dinoflagellate symbionts highlights evolutionary adaptations to a symbiotic lifestyle.</title>
        <authorList>
            <person name="Aranda M."/>
            <person name="Li Y."/>
            <person name="Liew Y.J."/>
            <person name="Baumgarten S."/>
            <person name="Simakov O."/>
            <person name="Wilson M."/>
            <person name="Piel J."/>
            <person name="Ashoor H."/>
            <person name="Bougouffa S."/>
            <person name="Bajic V.B."/>
            <person name="Ryu T."/>
            <person name="Ravasi T."/>
            <person name="Bayer T."/>
            <person name="Micklem G."/>
            <person name="Kim H."/>
            <person name="Bhak J."/>
            <person name="Lajeunesse T.C."/>
            <person name="Voolstra C.R."/>
        </authorList>
    </citation>
    <scope>NUCLEOTIDE SEQUENCE [LARGE SCALE GENOMIC DNA]</scope>
    <source>
        <strain evidence="2 3">CCMP2467</strain>
    </source>
</reference>
<evidence type="ECO:0000256" key="1">
    <source>
        <dbReference type="SAM" id="MobiDB-lite"/>
    </source>
</evidence>
<proteinExistence type="predicted"/>